<dbReference type="CDD" id="cd04186">
    <property type="entry name" value="GT_2_like_c"/>
    <property type="match status" value="1"/>
</dbReference>
<proteinExistence type="inferred from homology"/>
<dbReference type="Pfam" id="PF00535">
    <property type="entry name" value="Glycos_transf_2"/>
    <property type="match status" value="1"/>
</dbReference>
<gene>
    <name evidence="5" type="ORF">DQQ10_08595</name>
</gene>
<dbReference type="AlphaFoldDB" id="A0A364Y422"/>
<feature type="domain" description="Glycosyltransferase 2-like" evidence="4">
    <location>
        <begin position="6"/>
        <end position="179"/>
    </location>
</feature>
<reference evidence="5 6" key="1">
    <citation type="submission" date="2018-06" db="EMBL/GenBank/DDBJ databases">
        <title>Chryseolinea flavus sp. nov., a member of the phylum Bacteroidetes isolated from soil.</title>
        <authorList>
            <person name="Li Y."/>
            <person name="Wang J."/>
        </authorList>
    </citation>
    <scope>NUCLEOTIDE SEQUENCE [LARGE SCALE GENOMIC DNA]</scope>
    <source>
        <strain evidence="5 6">SDU1-6</strain>
    </source>
</reference>
<name>A0A364Y422_9BACT</name>
<evidence type="ECO:0000313" key="5">
    <source>
        <dbReference type="EMBL" id="RAW01700.1"/>
    </source>
</evidence>
<evidence type="ECO:0000259" key="4">
    <source>
        <dbReference type="Pfam" id="PF00535"/>
    </source>
</evidence>
<evidence type="ECO:0000313" key="6">
    <source>
        <dbReference type="Proteomes" id="UP000251889"/>
    </source>
</evidence>
<evidence type="ECO:0000256" key="1">
    <source>
        <dbReference type="ARBA" id="ARBA00006739"/>
    </source>
</evidence>
<comment type="caution">
    <text evidence="5">The sequence shown here is derived from an EMBL/GenBank/DDBJ whole genome shotgun (WGS) entry which is preliminary data.</text>
</comment>
<dbReference type="EMBL" id="QMFY01000003">
    <property type="protein sequence ID" value="RAW01700.1"/>
    <property type="molecule type" value="Genomic_DNA"/>
</dbReference>
<sequence length="341" mass="38673">MSRTAVVILNYNGEKLMRQFLPSVTQYSSNAEVIVADNGSTDGSLAMLQQEFPQVRTICLPKNYGFCGGYNASLKQVDADYYVLLNSDVAVTPGWLQPMIDLLDADPNVAAVQPKILSYHNQNLFEYAGAGGGFIDAFGYPFCRGRIFDTVEEDHGQYNDSRSIFWATGACMVIRAEVYHEFGGLDEDFFAHMEEIDLCWKIHRTGKKIFYVGASTVYHVGAGTLGYDSPRKTYLNFRNNLALLLKHLNPGEIIWKLPMRFLLDWLAAMVFVLKGKHKNGWAIIEAQGYFLSHLAVNLEKRKALRDKYPRYDRRTIYKGLLIKTYHLGAKKTFTQLEPGNF</sequence>
<keyword evidence="6" id="KW-1185">Reference proteome</keyword>
<comment type="similarity">
    <text evidence="1">Belongs to the glycosyltransferase 2 family.</text>
</comment>
<evidence type="ECO:0000256" key="2">
    <source>
        <dbReference type="ARBA" id="ARBA00022676"/>
    </source>
</evidence>
<dbReference type="OrthoDB" id="9771846at2"/>
<dbReference type="PANTHER" id="PTHR43179:SF12">
    <property type="entry name" value="GALACTOFURANOSYLTRANSFERASE GLFT2"/>
    <property type="match status" value="1"/>
</dbReference>
<dbReference type="SUPFAM" id="SSF53448">
    <property type="entry name" value="Nucleotide-diphospho-sugar transferases"/>
    <property type="match status" value="1"/>
</dbReference>
<keyword evidence="3 5" id="KW-0808">Transferase</keyword>
<evidence type="ECO:0000256" key="3">
    <source>
        <dbReference type="ARBA" id="ARBA00022679"/>
    </source>
</evidence>
<dbReference type="Proteomes" id="UP000251889">
    <property type="component" value="Unassembled WGS sequence"/>
</dbReference>
<dbReference type="InterPro" id="IPR001173">
    <property type="entry name" value="Glyco_trans_2-like"/>
</dbReference>
<dbReference type="InterPro" id="IPR029044">
    <property type="entry name" value="Nucleotide-diphossugar_trans"/>
</dbReference>
<keyword evidence="2" id="KW-0328">Glycosyltransferase</keyword>
<dbReference type="PANTHER" id="PTHR43179">
    <property type="entry name" value="RHAMNOSYLTRANSFERASE WBBL"/>
    <property type="match status" value="1"/>
</dbReference>
<accession>A0A364Y422</accession>
<organism evidence="5 6">
    <name type="scientific">Pseudochryseolinea flava</name>
    <dbReference type="NCBI Taxonomy" id="2059302"/>
    <lineage>
        <taxon>Bacteria</taxon>
        <taxon>Pseudomonadati</taxon>
        <taxon>Bacteroidota</taxon>
        <taxon>Cytophagia</taxon>
        <taxon>Cytophagales</taxon>
        <taxon>Fulvivirgaceae</taxon>
        <taxon>Pseudochryseolinea</taxon>
    </lineage>
</organism>
<protein>
    <submittedName>
        <fullName evidence="5">Glycosyltransferase family 2 protein</fullName>
    </submittedName>
</protein>
<dbReference type="GO" id="GO:0016757">
    <property type="term" value="F:glycosyltransferase activity"/>
    <property type="evidence" value="ECO:0007669"/>
    <property type="project" value="UniProtKB-KW"/>
</dbReference>
<dbReference type="RefSeq" id="WP_112746440.1">
    <property type="nucleotide sequence ID" value="NZ_QMFY01000003.1"/>
</dbReference>
<dbReference type="Gene3D" id="3.90.550.10">
    <property type="entry name" value="Spore Coat Polysaccharide Biosynthesis Protein SpsA, Chain A"/>
    <property type="match status" value="1"/>
</dbReference>